<dbReference type="GO" id="GO:0015035">
    <property type="term" value="F:protein-disulfide reductase activity"/>
    <property type="evidence" value="ECO:0007669"/>
    <property type="project" value="UniProtKB-UniRule"/>
</dbReference>
<dbReference type="InParanoid" id="G9EKT8"/>
<dbReference type="InterPro" id="IPR013766">
    <property type="entry name" value="Thioredoxin_domain"/>
</dbReference>
<dbReference type="FunFam" id="3.40.30.10:FF:000001">
    <property type="entry name" value="Thioredoxin"/>
    <property type="match status" value="1"/>
</dbReference>
<evidence type="ECO:0000259" key="10">
    <source>
        <dbReference type="PROSITE" id="PS51352"/>
    </source>
</evidence>
<dbReference type="AlphaFoldDB" id="G9EKT8"/>
<dbReference type="Pfam" id="PF00085">
    <property type="entry name" value="Thioredoxin"/>
    <property type="match status" value="1"/>
</dbReference>
<dbReference type="InterPro" id="IPR005746">
    <property type="entry name" value="Thioredoxin"/>
</dbReference>
<evidence type="ECO:0000256" key="4">
    <source>
        <dbReference type="ARBA" id="ARBA00023157"/>
    </source>
</evidence>
<dbReference type="PANTHER" id="PTHR45663:SF11">
    <property type="entry name" value="GEO12009P1"/>
    <property type="match status" value="1"/>
</dbReference>
<feature type="site" description="Contributes to redox potential value" evidence="8">
    <location>
        <position position="28"/>
    </location>
</feature>
<dbReference type="CDD" id="cd02947">
    <property type="entry name" value="TRX_family"/>
    <property type="match status" value="1"/>
</dbReference>
<feature type="active site" description="Nucleophile" evidence="8">
    <location>
        <position position="26"/>
    </location>
</feature>
<evidence type="ECO:0000256" key="7">
    <source>
        <dbReference type="PIRNR" id="PIRNR000077"/>
    </source>
</evidence>
<feature type="domain" description="Thioredoxin" evidence="10">
    <location>
        <begin position="1"/>
        <end position="102"/>
    </location>
</feature>
<dbReference type="PANTHER" id="PTHR45663">
    <property type="entry name" value="GEO12009P1"/>
    <property type="match status" value="1"/>
</dbReference>
<keyword evidence="4 9" id="KW-1015">Disulfide bond</keyword>
<dbReference type="eggNOG" id="COG3118">
    <property type="taxonomic scope" value="Bacteria"/>
</dbReference>
<accession>G9EKT8</accession>
<evidence type="ECO:0000256" key="2">
    <source>
        <dbReference type="ARBA" id="ARBA00022448"/>
    </source>
</evidence>
<name>G9EKT8_9GAMM</name>
<organism evidence="11 12">
    <name type="scientific">Legionella drancourtii LLAP12</name>
    <dbReference type="NCBI Taxonomy" id="658187"/>
    <lineage>
        <taxon>Bacteria</taxon>
        <taxon>Pseudomonadati</taxon>
        <taxon>Pseudomonadota</taxon>
        <taxon>Gammaproteobacteria</taxon>
        <taxon>Legionellales</taxon>
        <taxon>Legionellaceae</taxon>
        <taxon>Legionella</taxon>
    </lineage>
</organism>
<dbReference type="PROSITE" id="PS51352">
    <property type="entry name" value="THIOREDOXIN_2"/>
    <property type="match status" value="1"/>
</dbReference>
<dbReference type="Proteomes" id="UP000002770">
    <property type="component" value="Unassembled WGS sequence"/>
</dbReference>
<dbReference type="PIRSF" id="PIRSF000077">
    <property type="entry name" value="Thioredoxin"/>
    <property type="match status" value="1"/>
</dbReference>
<comment type="similarity">
    <text evidence="1 7">Belongs to the thioredoxin family.</text>
</comment>
<evidence type="ECO:0000256" key="5">
    <source>
        <dbReference type="ARBA" id="ARBA00023284"/>
    </source>
</evidence>
<keyword evidence="5 9" id="KW-0676">Redox-active center</keyword>
<gene>
    <name evidence="11" type="ORF">LDG_5829</name>
</gene>
<sequence length="102" mass="11701">MNQALFERHINHNDIPVLVDFWAQWCGPCKIMVPHFESAAAFLEPRVRLIKINIETEQALASRYNIQSIPTLMLFLHGKEIAKSAGAMGTQELIRWVNQNLD</sequence>
<evidence type="ECO:0000256" key="8">
    <source>
        <dbReference type="PIRSR" id="PIRSR000077-1"/>
    </source>
</evidence>
<proteinExistence type="inferred from homology"/>
<dbReference type="InterPro" id="IPR036249">
    <property type="entry name" value="Thioredoxin-like_sf"/>
</dbReference>
<dbReference type="PROSITE" id="PS00194">
    <property type="entry name" value="THIOREDOXIN_1"/>
    <property type="match status" value="1"/>
</dbReference>
<evidence type="ECO:0000256" key="9">
    <source>
        <dbReference type="PIRSR" id="PIRSR000077-4"/>
    </source>
</evidence>
<reference evidence="11 12" key="1">
    <citation type="journal article" date="2011" name="BMC Genomics">
        <title>Insight into cross-talk between intra-amoebal pathogens.</title>
        <authorList>
            <person name="Gimenez G."/>
            <person name="Bertelli C."/>
            <person name="Moliner C."/>
            <person name="Robert C."/>
            <person name="Raoult D."/>
            <person name="Fournier P.E."/>
            <person name="Greub G."/>
        </authorList>
    </citation>
    <scope>NUCLEOTIDE SEQUENCE [LARGE SCALE GENOMIC DNA]</scope>
    <source>
        <strain evidence="11 12">LLAP12</strain>
    </source>
</reference>
<dbReference type="GO" id="GO:0045454">
    <property type="term" value="P:cell redox homeostasis"/>
    <property type="evidence" value="ECO:0007669"/>
    <property type="project" value="TreeGrafter"/>
</dbReference>
<dbReference type="HOGENOM" id="CLU_090389_10_4_6"/>
<evidence type="ECO:0000313" key="11">
    <source>
        <dbReference type="EMBL" id="EHL32140.1"/>
    </source>
</evidence>
<protein>
    <recommendedName>
        <fullName evidence="6 7">Thioredoxin</fullName>
    </recommendedName>
</protein>
<dbReference type="GO" id="GO:0005829">
    <property type="term" value="C:cytosol"/>
    <property type="evidence" value="ECO:0007669"/>
    <property type="project" value="TreeGrafter"/>
</dbReference>
<evidence type="ECO:0000256" key="1">
    <source>
        <dbReference type="ARBA" id="ARBA00008987"/>
    </source>
</evidence>
<dbReference type="Gene3D" id="3.40.30.10">
    <property type="entry name" value="Glutaredoxin"/>
    <property type="match status" value="1"/>
</dbReference>
<keyword evidence="2" id="KW-0813">Transport</keyword>
<dbReference type="NCBIfam" id="TIGR01068">
    <property type="entry name" value="thioredoxin"/>
    <property type="match status" value="1"/>
</dbReference>
<evidence type="ECO:0000313" key="12">
    <source>
        <dbReference type="Proteomes" id="UP000002770"/>
    </source>
</evidence>
<feature type="site" description="Deprotonates C-terminal active site Cys" evidence="8">
    <location>
        <position position="27"/>
    </location>
</feature>
<evidence type="ECO:0000256" key="6">
    <source>
        <dbReference type="NCBIfam" id="TIGR01068"/>
    </source>
</evidence>
<dbReference type="FunCoup" id="G9EKT8">
    <property type="interactions" value="371"/>
</dbReference>
<evidence type="ECO:0000256" key="3">
    <source>
        <dbReference type="ARBA" id="ARBA00022982"/>
    </source>
</evidence>
<dbReference type="PRINTS" id="PR00421">
    <property type="entry name" value="THIOREDOXIN"/>
</dbReference>
<dbReference type="InterPro" id="IPR017937">
    <property type="entry name" value="Thioredoxin_CS"/>
</dbReference>
<dbReference type="SUPFAM" id="SSF52833">
    <property type="entry name" value="Thioredoxin-like"/>
    <property type="match status" value="1"/>
</dbReference>
<dbReference type="STRING" id="658187.LDG_5829"/>
<keyword evidence="12" id="KW-1185">Reference proteome</keyword>
<feature type="disulfide bond" description="Redox-active" evidence="9">
    <location>
        <begin position="26"/>
        <end position="29"/>
    </location>
</feature>
<dbReference type="EMBL" id="JH413804">
    <property type="protein sequence ID" value="EHL32140.1"/>
    <property type="molecule type" value="Genomic_DNA"/>
</dbReference>
<feature type="site" description="Deprotonates C-terminal active site Cys" evidence="8">
    <location>
        <position position="20"/>
    </location>
</feature>
<feature type="active site" description="Nucleophile" evidence="8">
    <location>
        <position position="29"/>
    </location>
</feature>
<keyword evidence="3" id="KW-0249">Electron transport</keyword>